<dbReference type="EMBL" id="JAWDJX010000006">
    <property type="protein sequence ID" value="KAK3056351.1"/>
    <property type="molecule type" value="Genomic_DNA"/>
</dbReference>
<keyword evidence="5" id="KW-1185">Reference proteome</keyword>
<evidence type="ECO:0000256" key="1">
    <source>
        <dbReference type="ARBA" id="ARBA00006432"/>
    </source>
</evidence>
<proteinExistence type="inferred from homology"/>
<evidence type="ECO:0000259" key="3">
    <source>
        <dbReference type="Pfam" id="PF00501"/>
    </source>
</evidence>
<dbReference type="GO" id="GO:0019748">
    <property type="term" value="P:secondary metabolic process"/>
    <property type="evidence" value="ECO:0007669"/>
    <property type="project" value="TreeGrafter"/>
</dbReference>
<protein>
    <recommendedName>
        <fullName evidence="3">AMP-dependent synthetase/ligase domain-containing protein</fullName>
    </recommendedName>
</protein>
<feature type="domain" description="AMP-dependent synthetase/ligase" evidence="3">
    <location>
        <begin position="15"/>
        <end position="100"/>
    </location>
</feature>
<dbReference type="Proteomes" id="UP001271007">
    <property type="component" value="Unassembled WGS sequence"/>
</dbReference>
<comment type="similarity">
    <text evidence="1">Belongs to the ATP-dependent AMP-binding enzyme family.</text>
</comment>
<dbReference type="Gene3D" id="2.30.38.10">
    <property type="entry name" value="Luciferase, Domain 3"/>
    <property type="match status" value="1"/>
</dbReference>
<dbReference type="PANTHER" id="PTHR24096">
    <property type="entry name" value="LONG-CHAIN-FATTY-ACID--COA LIGASE"/>
    <property type="match status" value="1"/>
</dbReference>
<evidence type="ECO:0000313" key="4">
    <source>
        <dbReference type="EMBL" id="KAK3056351.1"/>
    </source>
</evidence>
<dbReference type="AlphaFoldDB" id="A0AAJ0GF63"/>
<evidence type="ECO:0000313" key="5">
    <source>
        <dbReference type="Proteomes" id="UP001271007"/>
    </source>
</evidence>
<dbReference type="Pfam" id="PF00501">
    <property type="entry name" value="AMP-binding"/>
    <property type="match status" value="1"/>
</dbReference>
<sequence>MKTFDFLEYIKRSVEIRVTILRLIPSTASRIVKDPAVRKRDLICVNIVLCAGAYLSSEVVRELQTMLCGTYILGGYGVSEGTTTSLRESWSEAEAGSVGECLFKDPTHFKEYRNNRAETHSTFQDDWLCTGDTVRVDDDGFFWLTGRAKELTKYKGNQVPPAEIGPSLFRIHKSSMLAFAEHMTPSRRQRFL</sequence>
<organism evidence="4 5">
    <name type="scientific">Extremus antarcticus</name>
    <dbReference type="NCBI Taxonomy" id="702011"/>
    <lineage>
        <taxon>Eukaryota</taxon>
        <taxon>Fungi</taxon>
        <taxon>Dikarya</taxon>
        <taxon>Ascomycota</taxon>
        <taxon>Pezizomycotina</taxon>
        <taxon>Dothideomycetes</taxon>
        <taxon>Dothideomycetidae</taxon>
        <taxon>Mycosphaerellales</taxon>
        <taxon>Extremaceae</taxon>
        <taxon>Extremus</taxon>
    </lineage>
</organism>
<dbReference type="GO" id="GO:0016405">
    <property type="term" value="F:CoA-ligase activity"/>
    <property type="evidence" value="ECO:0007669"/>
    <property type="project" value="TreeGrafter"/>
</dbReference>
<name>A0AAJ0GF63_9PEZI</name>
<dbReference type="InterPro" id="IPR000873">
    <property type="entry name" value="AMP-dep_synth/lig_dom"/>
</dbReference>
<accession>A0AAJ0GF63</accession>
<gene>
    <name evidence="4" type="ORF">LTR09_002858</name>
</gene>
<evidence type="ECO:0000256" key="2">
    <source>
        <dbReference type="ARBA" id="ARBA00022598"/>
    </source>
</evidence>
<dbReference type="PANTHER" id="PTHR24096:SF149">
    <property type="entry name" value="AMP-BINDING DOMAIN-CONTAINING PROTEIN-RELATED"/>
    <property type="match status" value="1"/>
</dbReference>
<dbReference type="SUPFAM" id="SSF56801">
    <property type="entry name" value="Acetyl-CoA synthetase-like"/>
    <property type="match status" value="1"/>
</dbReference>
<keyword evidence="2" id="KW-0436">Ligase</keyword>
<dbReference type="Gene3D" id="3.40.50.980">
    <property type="match status" value="1"/>
</dbReference>
<reference evidence="4" key="1">
    <citation type="submission" date="2023-04" db="EMBL/GenBank/DDBJ databases">
        <title>Black Yeasts Isolated from many extreme environments.</title>
        <authorList>
            <person name="Coleine C."/>
            <person name="Stajich J.E."/>
            <person name="Selbmann L."/>
        </authorList>
    </citation>
    <scope>NUCLEOTIDE SEQUENCE</scope>
    <source>
        <strain evidence="4">CCFEE 5312</strain>
    </source>
</reference>
<comment type="caution">
    <text evidence="4">The sequence shown here is derived from an EMBL/GenBank/DDBJ whole genome shotgun (WGS) entry which is preliminary data.</text>
</comment>